<dbReference type="EMBL" id="GBXM01066524">
    <property type="protein sequence ID" value="JAH42053.1"/>
    <property type="molecule type" value="Transcribed_RNA"/>
</dbReference>
<proteinExistence type="predicted"/>
<organism evidence="1">
    <name type="scientific">Anguilla anguilla</name>
    <name type="common">European freshwater eel</name>
    <name type="synonym">Muraena anguilla</name>
    <dbReference type="NCBI Taxonomy" id="7936"/>
    <lineage>
        <taxon>Eukaryota</taxon>
        <taxon>Metazoa</taxon>
        <taxon>Chordata</taxon>
        <taxon>Craniata</taxon>
        <taxon>Vertebrata</taxon>
        <taxon>Euteleostomi</taxon>
        <taxon>Actinopterygii</taxon>
        <taxon>Neopterygii</taxon>
        <taxon>Teleostei</taxon>
        <taxon>Anguilliformes</taxon>
        <taxon>Anguillidae</taxon>
        <taxon>Anguilla</taxon>
    </lineage>
</organism>
<evidence type="ECO:0000313" key="1">
    <source>
        <dbReference type="EMBL" id="JAH42053.1"/>
    </source>
</evidence>
<protein>
    <submittedName>
        <fullName evidence="1">Uncharacterized protein</fullName>
    </submittedName>
</protein>
<reference evidence="1" key="2">
    <citation type="journal article" date="2015" name="Fish Shellfish Immunol.">
        <title>Early steps in the European eel (Anguilla anguilla)-Vibrio vulnificus interaction in the gills: Role of the RtxA13 toxin.</title>
        <authorList>
            <person name="Callol A."/>
            <person name="Pajuelo D."/>
            <person name="Ebbesson L."/>
            <person name="Teles M."/>
            <person name="MacKenzie S."/>
            <person name="Amaro C."/>
        </authorList>
    </citation>
    <scope>NUCLEOTIDE SEQUENCE</scope>
</reference>
<name>A0A0E9SNF4_ANGAN</name>
<dbReference type="AlphaFoldDB" id="A0A0E9SNF4"/>
<sequence length="44" mass="5259">MANVVRRKRVRREVKTTYKHFNSHVFVKWSEESTLPLAPQFALT</sequence>
<reference evidence="1" key="1">
    <citation type="submission" date="2014-11" db="EMBL/GenBank/DDBJ databases">
        <authorList>
            <person name="Amaro Gonzalez C."/>
        </authorList>
    </citation>
    <scope>NUCLEOTIDE SEQUENCE</scope>
</reference>
<accession>A0A0E9SNF4</accession>